<dbReference type="KEGG" id="hbh:E4T21_06760"/>
<dbReference type="AlphaFoldDB" id="A0A5C1ND89"/>
<reference evidence="1" key="1">
    <citation type="submission" date="2021-02" db="EMBL/GenBank/DDBJ databases">
        <title>Strain Y2R2, a novel species of the genus Halomonas.</title>
        <authorList>
            <person name="Huang H."/>
        </authorList>
    </citation>
    <scope>NUCLEOTIDE SEQUENCE</scope>
    <source>
        <strain evidence="1">Y2R2</strain>
    </source>
</reference>
<evidence type="ECO:0000313" key="2">
    <source>
        <dbReference type="Proteomes" id="UP000324285"/>
    </source>
</evidence>
<protein>
    <submittedName>
        <fullName evidence="1">Uncharacterized protein</fullName>
    </submittedName>
</protein>
<dbReference type="OrthoDB" id="2086168at2"/>
<accession>A0A5C1ND89</accession>
<sequence>MCGLCGTLGEDSHWITGIEDPEQAHYARRHARAYRARLINAVLAPRRLSVTDFQSTSFVLGSATGKQEIVQDLGGIWRQAEAMSGHALDPLSAQFLDELEHYHGKRDNDG</sequence>
<name>A0A5C1ND89_9GAMM</name>
<organism evidence="1 2">
    <name type="scientific">Halomonas binhaiensis</name>
    <dbReference type="NCBI Taxonomy" id="2562282"/>
    <lineage>
        <taxon>Bacteria</taxon>
        <taxon>Pseudomonadati</taxon>
        <taxon>Pseudomonadota</taxon>
        <taxon>Gammaproteobacteria</taxon>
        <taxon>Oceanospirillales</taxon>
        <taxon>Halomonadaceae</taxon>
        <taxon>Halomonas</taxon>
    </lineage>
</organism>
<dbReference type="RefSeq" id="WP_149284280.1">
    <property type="nucleotide sequence ID" value="NZ_CP038437.2"/>
</dbReference>
<keyword evidence="2" id="KW-1185">Reference proteome</keyword>
<dbReference type="EMBL" id="CP038437">
    <property type="protein sequence ID" value="QEM81266.1"/>
    <property type="molecule type" value="Genomic_DNA"/>
</dbReference>
<evidence type="ECO:0000313" key="1">
    <source>
        <dbReference type="EMBL" id="QEM81266.1"/>
    </source>
</evidence>
<proteinExistence type="predicted"/>
<gene>
    <name evidence="1" type="ORF">E4T21_06760</name>
</gene>
<dbReference type="Proteomes" id="UP000324285">
    <property type="component" value="Chromosome"/>
</dbReference>